<organism evidence="2 3">
    <name type="scientific">Heyndrickxia camelliae</name>
    <dbReference type="NCBI Taxonomy" id="1707093"/>
    <lineage>
        <taxon>Bacteria</taxon>
        <taxon>Bacillati</taxon>
        <taxon>Bacillota</taxon>
        <taxon>Bacilli</taxon>
        <taxon>Bacillales</taxon>
        <taxon>Bacillaceae</taxon>
        <taxon>Heyndrickxia</taxon>
    </lineage>
</organism>
<dbReference type="EMBL" id="PIQO01000043">
    <property type="protein sequence ID" value="PKR82468.1"/>
    <property type="molecule type" value="Genomic_DNA"/>
</dbReference>
<sequence length="163" mass="17941">MKKVFKKISLLFTLALTLSILPVMSHAAENTTDISDIQDGIRIPIVKPDVANDTLKQGVTTQAATANNVGYVDVWMSYNPKRINWKVVVNPPYRGNGFVGELSVTHLSTGLNSGRYKITKMSGNLVPPIFRGKYGARLEGVLTYNSVTTGVTVYSPYLVYENK</sequence>
<proteinExistence type="predicted"/>
<gene>
    <name evidence="2" type="ORF">CWO92_24325</name>
</gene>
<evidence type="ECO:0000313" key="2">
    <source>
        <dbReference type="EMBL" id="PKR82468.1"/>
    </source>
</evidence>
<reference evidence="2 3" key="1">
    <citation type="submission" date="2017-11" db="EMBL/GenBank/DDBJ databases">
        <title>Bacillus camelliae sp. nov., isolated from pu'er tea.</title>
        <authorList>
            <person name="Niu L."/>
        </authorList>
    </citation>
    <scope>NUCLEOTIDE SEQUENCE [LARGE SCALE GENOMIC DNA]</scope>
    <source>
        <strain evidence="2 3">7578-1</strain>
    </source>
</reference>
<accession>A0A2N3LCW2</accession>
<keyword evidence="3" id="KW-1185">Reference proteome</keyword>
<name>A0A2N3LCW2_9BACI</name>
<evidence type="ECO:0000256" key="1">
    <source>
        <dbReference type="SAM" id="SignalP"/>
    </source>
</evidence>
<dbReference type="OrthoDB" id="3007877at2"/>
<comment type="caution">
    <text evidence="2">The sequence shown here is derived from an EMBL/GenBank/DDBJ whole genome shotgun (WGS) entry which is preliminary data.</text>
</comment>
<evidence type="ECO:0000313" key="3">
    <source>
        <dbReference type="Proteomes" id="UP000233440"/>
    </source>
</evidence>
<feature type="chain" id="PRO_5014814006" evidence="1">
    <location>
        <begin position="28"/>
        <end position="163"/>
    </location>
</feature>
<dbReference type="RefSeq" id="WP_101356769.1">
    <property type="nucleotide sequence ID" value="NZ_PIQO01000043.1"/>
</dbReference>
<dbReference type="Proteomes" id="UP000233440">
    <property type="component" value="Unassembled WGS sequence"/>
</dbReference>
<feature type="signal peptide" evidence="1">
    <location>
        <begin position="1"/>
        <end position="27"/>
    </location>
</feature>
<dbReference type="AlphaFoldDB" id="A0A2N3LCW2"/>
<keyword evidence="1" id="KW-0732">Signal</keyword>
<protein>
    <submittedName>
        <fullName evidence="2">Uncharacterized protein</fullName>
    </submittedName>
</protein>